<reference evidence="2 3" key="1">
    <citation type="submission" date="2019-10" db="EMBL/GenBank/DDBJ databases">
        <title>Draft genome sequences of Lactobacillus strains.</title>
        <authorList>
            <person name="Cho G.-S."/>
            <person name="Fagbemigun O."/>
            <person name="Brinks E."/>
            <person name="Franz C.M.A.P."/>
        </authorList>
    </citation>
    <scope>NUCLEOTIDE SEQUENCE [LARGE SCALE GENOMIC DNA]</scope>
    <source>
        <strain evidence="2 3">313</strain>
    </source>
</reference>
<organism evidence="2 3">
    <name type="scientific">Lactobacillus helveticus</name>
    <name type="common">Lactobacillus suntoryeus</name>
    <dbReference type="NCBI Taxonomy" id="1587"/>
    <lineage>
        <taxon>Bacteria</taxon>
        <taxon>Bacillati</taxon>
        <taxon>Bacillota</taxon>
        <taxon>Bacilli</taxon>
        <taxon>Lactobacillales</taxon>
        <taxon>Lactobacillaceae</taxon>
        <taxon>Lactobacillus</taxon>
    </lineage>
</organism>
<dbReference type="EMBL" id="WHOE01000111">
    <property type="protein sequence ID" value="MPW14982.1"/>
    <property type="molecule type" value="Genomic_DNA"/>
</dbReference>
<dbReference type="RefSeq" id="WP_003624842.1">
    <property type="nucleotide sequence ID" value="NZ_AP023028.1"/>
</dbReference>
<evidence type="ECO:0000313" key="3">
    <source>
        <dbReference type="Proteomes" id="UP000430466"/>
    </source>
</evidence>
<protein>
    <submittedName>
        <fullName evidence="2">Uncharacterized protein</fullName>
    </submittedName>
</protein>
<dbReference type="AlphaFoldDB" id="A0A0D5MG93"/>
<dbReference type="EMBL" id="BLYV01000194">
    <property type="protein sequence ID" value="GFP13057.1"/>
    <property type="molecule type" value="Genomic_DNA"/>
</dbReference>
<sequence length="119" mass="13729">MFNGKITKENNSNVTKMLYEVVHEMALSRADSIEHPVSLSLFLLEMGVDDPNVEDRLIKKSVEIFFSVEDPMELTTKDFQKEFQRISPLVSDSGSVRYILRWIGLYDFPKIYPVAINLV</sequence>
<accession>A0A0D5MG93</accession>
<proteinExistence type="predicted"/>
<gene>
    <name evidence="2" type="ORF">GDZ32_09225</name>
    <name evidence="1" type="ORF">LHEJCM1062_09290</name>
</gene>
<evidence type="ECO:0000313" key="2">
    <source>
        <dbReference type="EMBL" id="MPW14982.1"/>
    </source>
</evidence>
<evidence type="ECO:0000313" key="1">
    <source>
        <dbReference type="EMBL" id="GFP13057.1"/>
    </source>
</evidence>
<dbReference type="Proteomes" id="UP000430466">
    <property type="component" value="Unassembled WGS sequence"/>
</dbReference>
<dbReference type="KEGG" id="lhd:HUO_01070"/>
<reference evidence="1" key="2">
    <citation type="submission" date="2020-07" db="EMBL/GenBank/DDBJ databases">
        <title>Draft genome sequence of Lactobacillus helveticus strain JCM 1062.</title>
        <authorList>
            <person name="Endo A."/>
            <person name="Maeno S."/>
            <person name="Kido Y."/>
        </authorList>
    </citation>
    <scope>NUCLEOTIDE SEQUENCE</scope>
    <source>
        <strain evidence="1">JCM 1062</strain>
    </source>
</reference>
<comment type="caution">
    <text evidence="2">The sequence shown here is derived from an EMBL/GenBank/DDBJ whole genome shotgun (WGS) entry which is preliminary data.</text>
</comment>
<name>A0A0D5MG93_LACHE</name>
<dbReference type="Proteomes" id="UP000630086">
    <property type="component" value="Unassembled WGS sequence"/>
</dbReference>